<dbReference type="PANTHER" id="PTHR24329:SF545">
    <property type="entry name" value="HOMEOBOX PROTEIN ESX1"/>
    <property type="match status" value="1"/>
</dbReference>
<accession>A0A8D1XRA1</accession>
<protein>
    <recommendedName>
        <fullName evidence="7">Homeobox domain-containing protein</fullName>
    </recommendedName>
</protein>
<evidence type="ECO:0000256" key="3">
    <source>
        <dbReference type="ARBA" id="ARBA00023155"/>
    </source>
</evidence>
<evidence type="ECO:0000259" key="7">
    <source>
        <dbReference type="PROSITE" id="PS50071"/>
    </source>
</evidence>
<evidence type="ECO:0000256" key="4">
    <source>
        <dbReference type="ARBA" id="ARBA00023242"/>
    </source>
</evidence>
<feature type="domain" description="Homeobox" evidence="7">
    <location>
        <begin position="161"/>
        <end position="221"/>
    </location>
</feature>
<evidence type="ECO:0000313" key="9">
    <source>
        <dbReference type="Proteomes" id="UP000694725"/>
    </source>
</evidence>
<evidence type="ECO:0000256" key="2">
    <source>
        <dbReference type="ARBA" id="ARBA00023125"/>
    </source>
</evidence>
<proteinExistence type="predicted"/>
<dbReference type="InterPro" id="IPR017970">
    <property type="entry name" value="Homeobox_CS"/>
</dbReference>
<comment type="subcellular location">
    <subcellularLocation>
        <location evidence="1 5 6">Nucleus</location>
    </subcellularLocation>
</comment>
<dbReference type="PROSITE" id="PS50071">
    <property type="entry name" value="HOMEOBOX_2"/>
    <property type="match status" value="1"/>
</dbReference>
<dbReference type="PANTHER" id="PTHR24329">
    <property type="entry name" value="HOMEOBOX PROTEIN ARISTALESS"/>
    <property type="match status" value="1"/>
</dbReference>
<dbReference type="GO" id="GO:0000981">
    <property type="term" value="F:DNA-binding transcription factor activity, RNA polymerase II-specific"/>
    <property type="evidence" value="ECO:0007669"/>
    <property type="project" value="InterPro"/>
</dbReference>
<dbReference type="FunFam" id="1.10.10.60:FF:000361">
    <property type="entry name" value="ESX homeobox 1"/>
    <property type="match status" value="1"/>
</dbReference>
<dbReference type="Gene3D" id="1.10.10.60">
    <property type="entry name" value="Homeodomain-like"/>
    <property type="match status" value="1"/>
</dbReference>
<dbReference type="SMART" id="SM00389">
    <property type="entry name" value="HOX"/>
    <property type="match status" value="1"/>
</dbReference>
<dbReference type="AlphaFoldDB" id="A0A8D1XRA1"/>
<keyword evidence="2 5" id="KW-0238">DNA-binding</keyword>
<evidence type="ECO:0000256" key="6">
    <source>
        <dbReference type="RuleBase" id="RU000682"/>
    </source>
</evidence>
<reference evidence="8" key="1">
    <citation type="submission" date="2025-08" db="UniProtKB">
        <authorList>
            <consortium name="Ensembl"/>
        </authorList>
    </citation>
    <scope>IDENTIFICATION</scope>
</reference>
<dbReference type="GO" id="GO:0005634">
    <property type="term" value="C:nucleus"/>
    <property type="evidence" value="ECO:0007669"/>
    <property type="project" value="UniProtKB-SubCell"/>
</dbReference>
<evidence type="ECO:0000313" key="8">
    <source>
        <dbReference type="Ensembl" id="ENSSSCP00065010110.1"/>
    </source>
</evidence>
<dbReference type="SMR" id="A0A8D1XRA1"/>
<feature type="DNA-binding region" description="Homeobox" evidence="5">
    <location>
        <begin position="163"/>
        <end position="222"/>
    </location>
</feature>
<evidence type="ECO:0000256" key="5">
    <source>
        <dbReference type="PROSITE-ProRule" id="PRU00108"/>
    </source>
</evidence>
<dbReference type="InterPro" id="IPR050649">
    <property type="entry name" value="Paired_Homeobox_TFs"/>
</dbReference>
<dbReference type="Proteomes" id="UP000694725">
    <property type="component" value="Unplaced"/>
</dbReference>
<dbReference type="CDD" id="cd00086">
    <property type="entry name" value="homeodomain"/>
    <property type="match status" value="1"/>
</dbReference>
<name>A0A8D1XRA1_PIG</name>
<keyword evidence="3 5" id="KW-0371">Homeobox</keyword>
<dbReference type="InterPro" id="IPR009057">
    <property type="entry name" value="Homeodomain-like_sf"/>
</dbReference>
<dbReference type="SUPFAM" id="SSF46689">
    <property type="entry name" value="Homeodomain-like"/>
    <property type="match status" value="1"/>
</dbReference>
<dbReference type="GO" id="GO:0003677">
    <property type="term" value="F:DNA binding"/>
    <property type="evidence" value="ECO:0007669"/>
    <property type="project" value="UniProtKB-UniRule"/>
</dbReference>
<dbReference type="Ensembl" id="ENSSSCT00065024749.1">
    <property type="protein sequence ID" value="ENSSSCP00065010110.1"/>
    <property type="gene ID" value="ENSSSCG00065018626.1"/>
</dbReference>
<organism evidence="8 9">
    <name type="scientific">Sus scrofa</name>
    <name type="common">Pig</name>
    <dbReference type="NCBI Taxonomy" id="9823"/>
    <lineage>
        <taxon>Eukaryota</taxon>
        <taxon>Metazoa</taxon>
        <taxon>Chordata</taxon>
        <taxon>Craniata</taxon>
        <taxon>Vertebrata</taxon>
        <taxon>Euteleostomi</taxon>
        <taxon>Mammalia</taxon>
        <taxon>Eutheria</taxon>
        <taxon>Laurasiatheria</taxon>
        <taxon>Artiodactyla</taxon>
        <taxon>Suina</taxon>
        <taxon>Suidae</taxon>
        <taxon>Sus</taxon>
    </lineage>
</organism>
<evidence type="ECO:0000256" key="1">
    <source>
        <dbReference type="ARBA" id="ARBA00004123"/>
    </source>
</evidence>
<dbReference type="PROSITE" id="PS00027">
    <property type="entry name" value="HOMEOBOX_1"/>
    <property type="match status" value="1"/>
</dbReference>
<sequence length="331" mass="36785">MEHSHRGTGYHSLGVDEDREELHGQCLDGDRCSGKFQKKKFPWEGRVDGTLHACRSPASNTAPGPLQPMHRGLHRPGLSPFCFPLFPDLKATMTAKVVSREEGGTEPEPGAAAAADYLGAAEPNLLDDENREDVGRLEPPQQLQLEEPAPPAAEGPQIVARRRRRYRTVFTELQLQELEIVFHRTQYPDVFAREEIAGRLNLTEARVQVWFQNRRAKWRRHRRALMFGNLAPVALGPPVGIIFEGPYHALPLLEPAWGCIPVVPQPVMPPRPLQPLVLPEPRPLPLRPQPLPPRPPMMPVPPPPPVPPFALAPVGVAWAPVINGHYAGPIF</sequence>
<dbReference type="Pfam" id="PF00046">
    <property type="entry name" value="Homeodomain"/>
    <property type="match status" value="1"/>
</dbReference>
<dbReference type="InterPro" id="IPR001356">
    <property type="entry name" value="HD"/>
</dbReference>
<keyword evidence="4 5" id="KW-0539">Nucleus</keyword>